<dbReference type="Proteomes" id="UP000031561">
    <property type="component" value="Unassembled WGS sequence"/>
</dbReference>
<evidence type="ECO:0000256" key="4">
    <source>
        <dbReference type="ARBA" id="ARBA00022723"/>
    </source>
</evidence>
<dbReference type="Gene3D" id="3.30.2010.10">
    <property type="entry name" value="Metalloproteases ('zincins'), catalytic domain"/>
    <property type="match status" value="1"/>
</dbReference>
<dbReference type="InterPro" id="IPR050083">
    <property type="entry name" value="HtpX_protease"/>
</dbReference>
<keyword evidence="5 10" id="KW-0378">Hydrolase</keyword>
<evidence type="ECO:0000256" key="9">
    <source>
        <dbReference type="ARBA" id="ARBA00023136"/>
    </source>
</evidence>
<dbReference type="AlphaFoldDB" id="A0ABD4T7L7"/>
<feature type="domain" description="Peptidase M48" evidence="11">
    <location>
        <begin position="63"/>
        <end position="224"/>
    </location>
</feature>
<evidence type="ECO:0000313" key="13">
    <source>
        <dbReference type="Proteomes" id="UP000031561"/>
    </source>
</evidence>
<evidence type="ECO:0000256" key="1">
    <source>
        <dbReference type="ARBA" id="ARBA00022475"/>
    </source>
</evidence>
<evidence type="ECO:0000259" key="11">
    <source>
        <dbReference type="Pfam" id="PF01435"/>
    </source>
</evidence>
<dbReference type="PANTHER" id="PTHR43221">
    <property type="entry name" value="PROTEASE HTPX"/>
    <property type="match status" value="1"/>
</dbReference>
<proteinExistence type="inferred from homology"/>
<comment type="cofactor">
    <cofactor evidence="10">
        <name>Zn(2+)</name>
        <dbReference type="ChEBI" id="CHEBI:29105"/>
    </cofactor>
    <text evidence="10">Binds 1 zinc ion per subunit.</text>
</comment>
<evidence type="ECO:0000256" key="7">
    <source>
        <dbReference type="ARBA" id="ARBA00022989"/>
    </source>
</evidence>
<keyword evidence="2 10" id="KW-0645">Protease</keyword>
<keyword evidence="6 10" id="KW-0862">Zinc</keyword>
<evidence type="ECO:0000256" key="6">
    <source>
        <dbReference type="ARBA" id="ARBA00022833"/>
    </source>
</evidence>
<evidence type="ECO:0000256" key="5">
    <source>
        <dbReference type="ARBA" id="ARBA00022801"/>
    </source>
</evidence>
<evidence type="ECO:0000256" key="8">
    <source>
        <dbReference type="ARBA" id="ARBA00023049"/>
    </source>
</evidence>
<evidence type="ECO:0000256" key="10">
    <source>
        <dbReference type="RuleBase" id="RU003983"/>
    </source>
</evidence>
<dbReference type="GO" id="GO:0006508">
    <property type="term" value="P:proteolysis"/>
    <property type="evidence" value="ECO:0007669"/>
    <property type="project" value="UniProtKB-KW"/>
</dbReference>
<accession>A0ABD4T7L7</accession>
<comment type="caution">
    <text evidence="12">The sequence shown here is derived from an EMBL/GenBank/DDBJ whole genome shotgun (WGS) entry which is preliminary data.</text>
</comment>
<keyword evidence="1" id="KW-1003">Cell membrane</keyword>
<sequence>MSRKVLAHLKPTAYEHPSDRNALDSLERMPGIAPLLKKVNEEGIDRVLRLQCLGSAIRVSAKNFPDLHGPFQEACTLLGLFQQPDLYLLRGAGHIQTFTYGVDQPIVMINLEGKERLSADELVYLFGHELAHIKSQHLLYYQTALVLPTLKHLLSTTTFGLGGLATSGIELALYNWLMMAKCTADRAGLLTCQSVEVALSTLLKLSGLTADLINDVVLTEFKQQAEEFSLPSDRRLDHLAKTVSFVEHQFPWSVLRASELLKWVESGAYDQILNDPGPSALDPSNHWGFLTSW</sequence>
<dbReference type="CDD" id="cd07325">
    <property type="entry name" value="M48_Ste24p_like"/>
    <property type="match status" value="1"/>
</dbReference>
<keyword evidence="4" id="KW-0479">Metal-binding</keyword>
<dbReference type="InterPro" id="IPR001915">
    <property type="entry name" value="Peptidase_M48"/>
</dbReference>
<dbReference type="RefSeq" id="WP_166276025.1">
    <property type="nucleotide sequence ID" value="NZ_JTHE03000091.1"/>
</dbReference>
<organism evidence="12 13">
    <name type="scientific">Lyngbya confervoides BDU141951</name>
    <dbReference type="NCBI Taxonomy" id="1574623"/>
    <lineage>
        <taxon>Bacteria</taxon>
        <taxon>Bacillati</taxon>
        <taxon>Cyanobacteriota</taxon>
        <taxon>Cyanophyceae</taxon>
        <taxon>Oscillatoriophycideae</taxon>
        <taxon>Oscillatoriales</taxon>
        <taxon>Microcoleaceae</taxon>
        <taxon>Lyngbya</taxon>
    </lineage>
</organism>
<dbReference type="Pfam" id="PF01435">
    <property type="entry name" value="Peptidase_M48"/>
    <property type="match status" value="1"/>
</dbReference>
<dbReference type="GO" id="GO:0046872">
    <property type="term" value="F:metal ion binding"/>
    <property type="evidence" value="ECO:0007669"/>
    <property type="project" value="UniProtKB-KW"/>
</dbReference>
<keyword evidence="7" id="KW-1133">Transmembrane helix</keyword>
<keyword evidence="13" id="KW-1185">Reference proteome</keyword>
<evidence type="ECO:0000313" key="12">
    <source>
        <dbReference type="EMBL" id="MCM1984282.1"/>
    </source>
</evidence>
<dbReference type="PANTHER" id="PTHR43221:SF3">
    <property type="entry name" value="SLL1280 PROTEIN"/>
    <property type="match status" value="1"/>
</dbReference>
<dbReference type="EMBL" id="JTHE03000091">
    <property type="protein sequence ID" value="MCM1984282.1"/>
    <property type="molecule type" value="Genomic_DNA"/>
</dbReference>
<dbReference type="GO" id="GO:0008237">
    <property type="term" value="F:metallopeptidase activity"/>
    <property type="evidence" value="ECO:0007669"/>
    <property type="project" value="UniProtKB-KW"/>
</dbReference>
<reference evidence="12 13" key="1">
    <citation type="journal article" date="2015" name="Genome Announc.">
        <title>Draft Genome Sequence of Filamentous Marine Cyanobacterium Lyngbya confervoides Strain BDU141951.</title>
        <authorList>
            <person name="Chandrababunaidu M.M."/>
            <person name="Sen D."/>
            <person name="Tripathy S."/>
        </authorList>
    </citation>
    <scope>NUCLEOTIDE SEQUENCE [LARGE SCALE GENOMIC DNA]</scope>
    <source>
        <strain evidence="12 13">BDU141951</strain>
    </source>
</reference>
<comment type="similarity">
    <text evidence="10">Belongs to the peptidase M48 family.</text>
</comment>
<evidence type="ECO:0000256" key="3">
    <source>
        <dbReference type="ARBA" id="ARBA00022692"/>
    </source>
</evidence>
<keyword evidence="8 10" id="KW-0482">Metalloprotease</keyword>
<protein>
    <submittedName>
        <fullName evidence="12">M48 family metallopeptidase</fullName>
    </submittedName>
</protein>
<keyword evidence="3" id="KW-0812">Transmembrane</keyword>
<name>A0ABD4T7L7_9CYAN</name>
<gene>
    <name evidence="12" type="ORF">QQ91_0015770</name>
</gene>
<evidence type="ECO:0000256" key="2">
    <source>
        <dbReference type="ARBA" id="ARBA00022670"/>
    </source>
</evidence>
<keyword evidence="9" id="KW-0472">Membrane</keyword>